<evidence type="ECO:0000313" key="13">
    <source>
        <dbReference type="EMBL" id="KIK34795.1"/>
    </source>
</evidence>
<dbReference type="PRINTS" id="PR01333">
    <property type="entry name" value="2POREKCHANEL"/>
</dbReference>
<feature type="chain" id="PRO_5002206756" description="Potassium channel domain-containing protein" evidence="11">
    <location>
        <begin position="21"/>
        <end position="898"/>
    </location>
</feature>
<keyword evidence="7 8" id="KW-0407">Ion channel</keyword>
<dbReference type="InterPro" id="IPR013099">
    <property type="entry name" value="K_chnl_dom"/>
</dbReference>
<sequence length="898" mass="99565">MTLNTLIAVVFAFTSTGTRESDPEKGPETLNETSNVNRNLGTRVHNGDEEEADVETDILPPDESVSGLQGDPHQPSPVNSPDKHPSLFARAKSFIFPPSSDDLSYAPNYRFIPLITGIVIPFSILLEIPGLTGHWYIRTEDYNTVQTRPNSVLLDIGLAFSMTCAVLANICIILRFLEKRVLRMTVLCIVFLSIHDTINIVALIIFGVSHRFNDGFTYGESFWMTVCSTVVSVFTNVTLIIDLICTPDFKTSGSGLTRKQRTLMIMLITLFAYIAFGSLVNSFLLSLSFINALYFTVTTIETIGFGDIVPDSPGSRVFICFYAALGIVNLAVVVGMVQETVREGLRVGYIRRLQNIRERRRASRRRKDAERRWRSAVIWRLRDKGAKVWVRQYRSTSNSLWAKVKRRFFSATEKIPHPLDPSRGKRLNLEALTHPELSAAAMEAGVPLDTLLPPQFYEAQMQNDDDNDNVDDLEIASSYPALSVPHSMYGMNVRRGAHGMLTHQRLGAMGALLTRFAIEVSLQHEGPIQQATVGDVKSPSDDFALNNKRGLSTGADCSVGGEYNAESSTTLATTSSSDDINDSIVANTERHALLVRSSLAWTLFVVFWLVGSAIFSLTEGWSYGLSIYFCFISFTTIGYGDPAPKTPAGRSVFVVWALLGVATVTVLISVASETYSKRYKAMLKSDSFDRAITMYRTRTKKTYMTRTRSLSEPQPQSEVQSPTQIQTPPLTPASPNVRFHPHVPSSSGLRLRTTFSLEQDNDGGEGSGQPQDREVNAPDPNSRAQDLLETLPRHVLNEARSFQEYMRYLGDSDSGTNAYVNERLKALLDDVVGDTKESVKTDILRDRDTRQTLVTLNIEKSLMDLMTITEEAIAAMNERDRVAAASGQGREDADIDGG</sequence>
<evidence type="ECO:0000256" key="5">
    <source>
        <dbReference type="ARBA" id="ARBA00023065"/>
    </source>
</evidence>
<keyword evidence="4 10" id="KW-1133">Transmembrane helix</keyword>
<proteinExistence type="inferred from homology"/>
<dbReference type="HOGENOM" id="CLU_009214_0_0_1"/>
<feature type="compositionally biased region" description="Polar residues" evidence="9">
    <location>
        <begin position="30"/>
        <end position="40"/>
    </location>
</feature>
<feature type="transmembrane region" description="Helical" evidence="10">
    <location>
        <begin position="156"/>
        <end position="177"/>
    </location>
</feature>
<dbReference type="GO" id="GO:0030322">
    <property type="term" value="P:stabilization of membrane potential"/>
    <property type="evidence" value="ECO:0007669"/>
    <property type="project" value="TreeGrafter"/>
</dbReference>
<evidence type="ECO:0000313" key="14">
    <source>
        <dbReference type="Proteomes" id="UP000054485"/>
    </source>
</evidence>
<dbReference type="InterPro" id="IPR003280">
    <property type="entry name" value="2pore_dom_K_chnl"/>
</dbReference>
<dbReference type="InParanoid" id="A0A0C9ZB74"/>
<evidence type="ECO:0000259" key="12">
    <source>
        <dbReference type="Pfam" id="PF07885"/>
    </source>
</evidence>
<feature type="signal peptide" evidence="11">
    <location>
        <begin position="1"/>
        <end position="20"/>
    </location>
</feature>
<comment type="similarity">
    <text evidence="8">Belongs to the two pore domain potassium channel (TC 1.A.1.8) family.</text>
</comment>
<evidence type="ECO:0000256" key="9">
    <source>
        <dbReference type="SAM" id="MobiDB-lite"/>
    </source>
</evidence>
<evidence type="ECO:0000256" key="4">
    <source>
        <dbReference type="ARBA" id="ARBA00022989"/>
    </source>
</evidence>
<dbReference type="AlphaFoldDB" id="A0A0C9ZB74"/>
<evidence type="ECO:0000256" key="8">
    <source>
        <dbReference type="RuleBase" id="RU003857"/>
    </source>
</evidence>
<keyword evidence="2 8" id="KW-0813">Transport</keyword>
<dbReference type="STRING" id="930992.A0A0C9ZB74"/>
<feature type="transmembrane region" description="Helical" evidence="10">
    <location>
        <begin position="221"/>
        <end position="244"/>
    </location>
</feature>
<dbReference type="GO" id="GO:0005886">
    <property type="term" value="C:plasma membrane"/>
    <property type="evidence" value="ECO:0007669"/>
    <property type="project" value="TreeGrafter"/>
</dbReference>
<dbReference type="GO" id="GO:0015271">
    <property type="term" value="F:outward rectifier potassium channel activity"/>
    <property type="evidence" value="ECO:0007669"/>
    <property type="project" value="TreeGrafter"/>
</dbReference>
<dbReference type="GO" id="GO:0022841">
    <property type="term" value="F:potassium ion leak channel activity"/>
    <property type="evidence" value="ECO:0007669"/>
    <property type="project" value="TreeGrafter"/>
</dbReference>
<evidence type="ECO:0000256" key="1">
    <source>
        <dbReference type="ARBA" id="ARBA00004141"/>
    </source>
</evidence>
<feature type="compositionally biased region" description="Polar residues" evidence="9">
    <location>
        <begin position="744"/>
        <end position="758"/>
    </location>
</feature>
<protein>
    <recommendedName>
        <fullName evidence="12">Potassium channel domain-containing protein</fullName>
    </recommendedName>
</protein>
<dbReference type="Pfam" id="PF07885">
    <property type="entry name" value="Ion_trans_2"/>
    <property type="match status" value="2"/>
</dbReference>
<dbReference type="SUPFAM" id="SSF81324">
    <property type="entry name" value="Voltage-gated potassium channels"/>
    <property type="match status" value="2"/>
</dbReference>
<feature type="transmembrane region" description="Helical" evidence="10">
    <location>
        <begin position="265"/>
        <end position="295"/>
    </location>
</feature>
<gene>
    <name evidence="13" type="ORF">CY34DRAFT_616720</name>
</gene>
<evidence type="ECO:0000256" key="10">
    <source>
        <dbReference type="SAM" id="Phobius"/>
    </source>
</evidence>
<reference evidence="14" key="2">
    <citation type="submission" date="2015-01" db="EMBL/GenBank/DDBJ databases">
        <title>Evolutionary Origins and Diversification of the Mycorrhizal Mutualists.</title>
        <authorList>
            <consortium name="DOE Joint Genome Institute"/>
            <consortium name="Mycorrhizal Genomics Consortium"/>
            <person name="Kohler A."/>
            <person name="Kuo A."/>
            <person name="Nagy L.G."/>
            <person name="Floudas D."/>
            <person name="Copeland A."/>
            <person name="Barry K.W."/>
            <person name="Cichocki N."/>
            <person name="Veneault-Fourrey C."/>
            <person name="LaButti K."/>
            <person name="Lindquist E.A."/>
            <person name="Lipzen A."/>
            <person name="Lundell T."/>
            <person name="Morin E."/>
            <person name="Murat C."/>
            <person name="Riley R."/>
            <person name="Ohm R."/>
            <person name="Sun H."/>
            <person name="Tunlid A."/>
            <person name="Henrissat B."/>
            <person name="Grigoriev I.V."/>
            <person name="Hibbett D.S."/>
            <person name="Martin F."/>
        </authorList>
    </citation>
    <scope>NUCLEOTIDE SEQUENCE [LARGE SCALE GENOMIC DNA]</scope>
    <source>
        <strain evidence="14">UH-Slu-Lm8-n1</strain>
    </source>
</reference>
<keyword evidence="14" id="KW-1185">Reference proteome</keyword>
<dbReference type="Gene3D" id="1.10.287.70">
    <property type="match status" value="2"/>
</dbReference>
<keyword evidence="3 8" id="KW-0812">Transmembrane</keyword>
<feature type="domain" description="Potassium channel" evidence="12">
    <location>
        <begin position="604"/>
        <end position="674"/>
    </location>
</feature>
<name>A0A0C9ZB74_9AGAM</name>
<keyword evidence="6 10" id="KW-0472">Membrane</keyword>
<evidence type="ECO:0000256" key="2">
    <source>
        <dbReference type="ARBA" id="ARBA00022448"/>
    </source>
</evidence>
<dbReference type="OrthoDB" id="297496at2759"/>
<evidence type="ECO:0000256" key="11">
    <source>
        <dbReference type="SAM" id="SignalP"/>
    </source>
</evidence>
<comment type="subcellular location">
    <subcellularLocation>
        <location evidence="1">Membrane</location>
        <topology evidence="1">Multi-pass membrane protein</topology>
    </subcellularLocation>
</comment>
<keyword evidence="11" id="KW-0732">Signal</keyword>
<accession>A0A0C9ZB74</accession>
<feature type="transmembrane region" description="Helical" evidence="10">
    <location>
        <begin position="652"/>
        <end position="671"/>
    </location>
</feature>
<evidence type="ECO:0000256" key="6">
    <source>
        <dbReference type="ARBA" id="ARBA00023136"/>
    </source>
</evidence>
<dbReference type="EMBL" id="KN835702">
    <property type="protein sequence ID" value="KIK34795.1"/>
    <property type="molecule type" value="Genomic_DNA"/>
</dbReference>
<feature type="transmembrane region" description="Helical" evidence="10">
    <location>
        <begin position="621"/>
        <end position="640"/>
    </location>
</feature>
<feature type="transmembrane region" description="Helical" evidence="10">
    <location>
        <begin position="593"/>
        <end position="615"/>
    </location>
</feature>
<dbReference type="PANTHER" id="PTHR11003:SF342">
    <property type="entry name" value="OUTWARD-RECTIFIER POTASSIUM CHANNEL TOK1"/>
    <property type="match status" value="1"/>
</dbReference>
<dbReference type="Proteomes" id="UP000054485">
    <property type="component" value="Unassembled WGS sequence"/>
</dbReference>
<reference evidence="13 14" key="1">
    <citation type="submission" date="2014-04" db="EMBL/GenBank/DDBJ databases">
        <authorList>
            <consortium name="DOE Joint Genome Institute"/>
            <person name="Kuo A."/>
            <person name="Ruytinx J."/>
            <person name="Rineau F."/>
            <person name="Colpaert J."/>
            <person name="Kohler A."/>
            <person name="Nagy L.G."/>
            <person name="Floudas D."/>
            <person name="Copeland A."/>
            <person name="Barry K.W."/>
            <person name="Cichocki N."/>
            <person name="Veneault-Fourrey C."/>
            <person name="LaButti K."/>
            <person name="Lindquist E.A."/>
            <person name="Lipzen A."/>
            <person name="Lundell T."/>
            <person name="Morin E."/>
            <person name="Murat C."/>
            <person name="Sun H."/>
            <person name="Tunlid A."/>
            <person name="Henrissat B."/>
            <person name="Grigoriev I.V."/>
            <person name="Hibbett D.S."/>
            <person name="Martin F."/>
            <person name="Nordberg H.P."/>
            <person name="Cantor M.N."/>
            <person name="Hua S.X."/>
        </authorList>
    </citation>
    <scope>NUCLEOTIDE SEQUENCE [LARGE SCALE GENOMIC DNA]</scope>
    <source>
        <strain evidence="13 14">UH-Slu-Lm8-n1</strain>
    </source>
</reference>
<feature type="transmembrane region" description="Helical" evidence="10">
    <location>
        <begin position="315"/>
        <end position="337"/>
    </location>
</feature>
<organism evidence="13 14">
    <name type="scientific">Suillus luteus UH-Slu-Lm8-n1</name>
    <dbReference type="NCBI Taxonomy" id="930992"/>
    <lineage>
        <taxon>Eukaryota</taxon>
        <taxon>Fungi</taxon>
        <taxon>Dikarya</taxon>
        <taxon>Basidiomycota</taxon>
        <taxon>Agaricomycotina</taxon>
        <taxon>Agaricomycetes</taxon>
        <taxon>Agaricomycetidae</taxon>
        <taxon>Boletales</taxon>
        <taxon>Suillineae</taxon>
        <taxon>Suillaceae</taxon>
        <taxon>Suillus</taxon>
    </lineage>
</organism>
<feature type="transmembrane region" description="Helical" evidence="10">
    <location>
        <begin position="184"/>
        <end position="209"/>
    </location>
</feature>
<feature type="region of interest" description="Disordered" evidence="9">
    <location>
        <begin position="17"/>
        <end position="83"/>
    </location>
</feature>
<evidence type="ECO:0000256" key="3">
    <source>
        <dbReference type="ARBA" id="ARBA00022692"/>
    </source>
</evidence>
<keyword evidence="5 8" id="KW-0406">Ion transport</keyword>
<evidence type="ECO:0000256" key="7">
    <source>
        <dbReference type="ARBA" id="ARBA00023303"/>
    </source>
</evidence>
<feature type="region of interest" description="Disordered" evidence="9">
    <location>
        <begin position="703"/>
        <end position="783"/>
    </location>
</feature>
<dbReference type="PANTHER" id="PTHR11003">
    <property type="entry name" value="POTASSIUM CHANNEL, SUBFAMILY K"/>
    <property type="match status" value="1"/>
</dbReference>
<feature type="transmembrane region" description="Helical" evidence="10">
    <location>
        <begin position="111"/>
        <end position="136"/>
    </location>
</feature>
<feature type="compositionally biased region" description="Polar residues" evidence="9">
    <location>
        <begin position="710"/>
        <end position="728"/>
    </location>
</feature>
<feature type="domain" description="Potassium channel" evidence="12">
    <location>
        <begin position="269"/>
        <end position="342"/>
    </location>
</feature>